<dbReference type="Gene3D" id="3.40.50.2300">
    <property type="match status" value="1"/>
</dbReference>
<evidence type="ECO:0000256" key="3">
    <source>
        <dbReference type="PROSITE-ProRule" id="PRU00169"/>
    </source>
</evidence>
<feature type="domain" description="Response regulatory" evidence="5">
    <location>
        <begin position="3"/>
        <end position="119"/>
    </location>
</feature>
<sequence length="230" mass="26011">MAKILIVDDHPVFRMGMEELLNQEEDFTVCGVAEDIRSARRELIDKKPDLAIIDISLAQENGLDLVKEIASGHHCVLVLVLSMHDESVWAERAIRAGARGYVMKKEASESIIVAIRNILKGKIHVSANMMSHLLDKFQVNPDFQSVQSEEVLTDRELEVFRLIGHGLSTRAIADQMKLSIKTIGTYRDRIKQKLCLKSAVELTRRAVLWTEKENFSKDTSDSVREIPTET</sequence>
<dbReference type="SMART" id="SM00421">
    <property type="entry name" value="HTH_LUXR"/>
    <property type="match status" value="1"/>
</dbReference>
<dbReference type="AlphaFoldDB" id="A0A840V1T5"/>
<dbReference type="Pfam" id="PF00196">
    <property type="entry name" value="GerE"/>
    <property type="match status" value="1"/>
</dbReference>
<dbReference type="GO" id="GO:0003677">
    <property type="term" value="F:DNA binding"/>
    <property type="evidence" value="ECO:0007669"/>
    <property type="project" value="UniProtKB-KW"/>
</dbReference>
<evidence type="ECO:0000313" key="6">
    <source>
        <dbReference type="EMBL" id="MBB5347131.1"/>
    </source>
</evidence>
<dbReference type="InterPro" id="IPR058245">
    <property type="entry name" value="NreC/VraR/RcsB-like_REC"/>
</dbReference>
<dbReference type="EMBL" id="JACHEO010000002">
    <property type="protein sequence ID" value="MBB5347131.1"/>
    <property type="molecule type" value="Genomic_DNA"/>
</dbReference>
<keyword evidence="2 6" id="KW-0238">DNA-binding</keyword>
<evidence type="ECO:0000259" key="4">
    <source>
        <dbReference type="PROSITE" id="PS50043"/>
    </source>
</evidence>
<dbReference type="PROSITE" id="PS50110">
    <property type="entry name" value="RESPONSE_REGULATORY"/>
    <property type="match status" value="1"/>
</dbReference>
<dbReference type="GO" id="GO:0000160">
    <property type="term" value="P:phosphorelay signal transduction system"/>
    <property type="evidence" value="ECO:0007669"/>
    <property type="project" value="InterPro"/>
</dbReference>
<dbReference type="PANTHER" id="PTHR43214">
    <property type="entry name" value="TWO-COMPONENT RESPONSE REGULATOR"/>
    <property type="match status" value="1"/>
</dbReference>
<protein>
    <submittedName>
        <fullName evidence="6">DNA-binding NarL/FixJ family response regulator</fullName>
    </submittedName>
</protein>
<dbReference type="SUPFAM" id="SSF46894">
    <property type="entry name" value="C-terminal effector domain of the bipartite response regulators"/>
    <property type="match status" value="1"/>
</dbReference>
<accession>A0A840V1T5</accession>
<dbReference type="RefSeq" id="WP_183348599.1">
    <property type="nucleotide sequence ID" value="NZ_JACHEO010000002.1"/>
</dbReference>
<keyword evidence="1 3" id="KW-0597">Phosphoprotein</keyword>
<dbReference type="Pfam" id="PF00072">
    <property type="entry name" value="Response_reg"/>
    <property type="match status" value="1"/>
</dbReference>
<dbReference type="InterPro" id="IPR039420">
    <property type="entry name" value="WalR-like"/>
</dbReference>
<proteinExistence type="predicted"/>
<dbReference type="PANTHER" id="PTHR43214:SF43">
    <property type="entry name" value="TWO-COMPONENT RESPONSE REGULATOR"/>
    <property type="match status" value="1"/>
</dbReference>
<keyword evidence="7" id="KW-1185">Reference proteome</keyword>
<dbReference type="GO" id="GO:0006355">
    <property type="term" value="P:regulation of DNA-templated transcription"/>
    <property type="evidence" value="ECO:0007669"/>
    <property type="project" value="InterPro"/>
</dbReference>
<evidence type="ECO:0000259" key="5">
    <source>
        <dbReference type="PROSITE" id="PS50110"/>
    </source>
</evidence>
<dbReference type="CDD" id="cd06170">
    <property type="entry name" value="LuxR_C_like"/>
    <property type="match status" value="1"/>
</dbReference>
<dbReference type="InterPro" id="IPR016032">
    <property type="entry name" value="Sig_transdc_resp-reg_C-effctor"/>
</dbReference>
<organism evidence="6 7">
    <name type="scientific">Desulfoprunum benzoelyticum</name>
    <dbReference type="NCBI Taxonomy" id="1506996"/>
    <lineage>
        <taxon>Bacteria</taxon>
        <taxon>Pseudomonadati</taxon>
        <taxon>Thermodesulfobacteriota</taxon>
        <taxon>Desulfobulbia</taxon>
        <taxon>Desulfobulbales</taxon>
        <taxon>Desulfobulbaceae</taxon>
        <taxon>Desulfoprunum</taxon>
    </lineage>
</organism>
<evidence type="ECO:0000256" key="1">
    <source>
        <dbReference type="ARBA" id="ARBA00022553"/>
    </source>
</evidence>
<dbReference type="Proteomes" id="UP000539642">
    <property type="component" value="Unassembled WGS sequence"/>
</dbReference>
<dbReference type="PROSITE" id="PS50043">
    <property type="entry name" value="HTH_LUXR_2"/>
    <property type="match status" value="1"/>
</dbReference>
<dbReference type="SUPFAM" id="SSF52172">
    <property type="entry name" value="CheY-like"/>
    <property type="match status" value="1"/>
</dbReference>
<feature type="modified residue" description="4-aspartylphosphate" evidence="3">
    <location>
        <position position="54"/>
    </location>
</feature>
<gene>
    <name evidence="6" type="ORF">HNQ81_000841</name>
</gene>
<feature type="domain" description="HTH luxR-type" evidence="4">
    <location>
        <begin position="145"/>
        <end position="210"/>
    </location>
</feature>
<name>A0A840V1T5_9BACT</name>
<dbReference type="SMART" id="SM00448">
    <property type="entry name" value="REC"/>
    <property type="match status" value="1"/>
</dbReference>
<dbReference type="InterPro" id="IPR001789">
    <property type="entry name" value="Sig_transdc_resp-reg_receiver"/>
</dbReference>
<evidence type="ECO:0000313" key="7">
    <source>
        <dbReference type="Proteomes" id="UP000539642"/>
    </source>
</evidence>
<reference evidence="6 7" key="1">
    <citation type="submission" date="2020-08" db="EMBL/GenBank/DDBJ databases">
        <title>Genomic Encyclopedia of Type Strains, Phase IV (KMG-IV): sequencing the most valuable type-strain genomes for metagenomic binning, comparative biology and taxonomic classification.</title>
        <authorList>
            <person name="Goeker M."/>
        </authorList>
    </citation>
    <scope>NUCLEOTIDE SEQUENCE [LARGE SCALE GENOMIC DNA]</scope>
    <source>
        <strain evidence="6 7">DSM 28570</strain>
    </source>
</reference>
<dbReference type="InterPro" id="IPR000792">
    <property type="entry name" value="Tscrpt_reg_LuxR_C"/>
</dbReference>
<dbReference type="PRINTS" id="PR00038">
    <property type="entry name" value="HTHLUXR"/>
</dbReference>
<comment type="caution">
    <text evidence="6">The sequence shown here is derived from an EMBL/GenBank/DDBJ whole genome shotgun (WGS) entry which is preliminary data.</text>
</comment>
<dbReference type="PROSITE" id="PS00622">
    <property type="entry name" value="HTH_LUXR_1"/>
    <property type="match status" value="1"/>
</dbReference>
<evidence type="ECO:0000256" key="2">
    <source>
        <dbReference type="ARBA" id="ARBA00023125"/>
    </source>
</evidence>
<dbReference type="InterPro" id="IPR011006">
    <property type="entry name" value="CheY-like_superfamily"/>
</dbReference>
<dbReference type="CDD" id="cd17535">
    <property type="entry name" value="REC_NarL-like"/>
    <property type="match status" value="1"/>
</dbReference>